<dbReference type="EMBL" id="CP002684">
    <property type="protein sequence ID" value="AEE33019.2"/>
    <property type="molecule type" value="Genomic_DNA"/>
</dbReference>
<keyword evidence="4" id="KW-1185">Reference proteome</keyword>
<dbReference type="SUPFAM" id="SSF54518">
    <property type="entry name" value="Tubby C-terminal domain-like"/>
    <property type="match status" value="1"/>
</dbReference>
<dbReference type="InterPro" id="IPR007612">
    <property type="entry name" value="LOR"/>
</dbReference>
<dbReference type="Pfam" id="PF04525">
    <property type="entry name" value="LOR"/>
    <property type="match status" value="1"/>
</dbReference>
<dbReference type="Araport" id="AT1G53890"/>
<organism evidence="3 4">
    <name type="scientific">Arabidopsis thaliana</name>
    <name type="common">Mouse-ear cress</name>
    <dbReference type="NCBI Taxonomy" id="3702"/>
    <lineage>
        <taxon>Eukaryota</taxon>
        <taxon>Viridiplantae</taxon>
        <taxon>Streptophyta</taxon>
        <taxon>Embryophyta</taxon>
        <taxon>Tracheophyta</taxon>
        <taxon>Spermatophyta</taxon>
        <taxon>Magnoliopsida</taxon>
        <taxon>eudicotyledons</taxon>
        <taxon>Gunneridae</taxon>
        <taxon>Pentapetalae</taxon>
        <taxon>rosids</taxon>
        <taxon>malvids</taxon>
        <taxon>Brassicales</taxon>
        <taxon>Brassicaceae</taxon>
        <taxon>Camelineae</taxon>
        <taxon>Arabidopsis</taxon>
    </lineage>
</organism>
<evidence type="ECO:0000256" key="1">
    <source>
        <dbReference type="ARBA" id="ARBA00005437"/>
    </source>
</evidence>
<name>F4HTE5_ARATH</name>
<reference evidence="4" key="2">
    <citation type="journal article" date="2017" name="Plant J.">
        <title>Araport11: a complete reannotation of the Arabidopsis thaliana reference genome.</title>
        <authorList>
            <person name="Cheng C.Y."/>
            <person name="Krishnakumar V."/>
            <person name="Chan A.P."/>
            <person name="Thibaud-Nissen F."/>
            <person name="Schobel S."/>
            <person name="Town C.D."/>
        </authorList>
    </citation>
    <scope>GENOME REANNOTATION</scope>
    <source>
        <strain evidence="4">cv. Columbia</strain>
    </source>
</reference>
<evidence type="ECO:0000313" key="3">
    <source>
        <dbReference type="EMBL" id="AEE33019.2"/>
    </source>
</evidence>
<dbReference type="AlphaFoldDB" id="F4HTE5"/>
<dbReference type="GeneID" id="841827"/>
<dbReference type="PANTHER" id="PTHR31087">
    <property type="match status" value="1"/>
</dbReference>
<dbReference type="InterPro" id="IPR038595">
    <property type="entry name" value="LOR_sf"/>
</dbReference>
<dbReference type="TAIR" id="AT1G53890"/>
<protein>
    <submittedName>
        <fullName evidence="3">LURP-one-like protein (DUF567)</fullName>
    </submittedName>
</protein>
<sequence length="243" mass="27620">MQIYNPISPVKTMVKIYPHLAFPVDMDVVQDKILPYLTTEQERFTIWMKSLVFNSKGCTVFDSKGNLIYRVDNYDSKSWSNEVYFMDLNGKILFTLRYNSTGTRFRLRKIFKILPRESSSSYKVVMGSRIVDGDQQSCYKIVNRGSVFAIKDGSGRLMAEVKNKLSDISGLDLGDDVLTMMVVILKNAEKLGIVHPHKSQNNQSVLSFFIFCLLPNPNRAPWNSTDPTSMFEQAQAAIQSSLS</sequence>
<dbReference type="PaxDb" id="3702-AT1G53890.3"/>
<dbReference type="Proteomes" id="UP000006548">
    <property type="component" value="Chromosome 1"/>
</dbReference>
<accession>F4HTE5</accession>
<comment type="similarity">
    <text evidence="1">Belongs to the LOR family.</text>
</comment>
<proteinExistence type="inferred from homology"/>
<evidence type="ECO:0000313" key="2">
    <source>
        <dbReference type="Araport" id="AT1G53890"/>
    </source>
</evidence>
<dbReference type="InterPro" id="IPR025659">
    <property type="entry name" value="Tubby-like_C"/>
</dbReference>
<gene>
    <name evidence="2 3" type="ordered locus">At1g53890</name>
    <name evidence="3" type="ORF">T18A20.12</name>
</gene>
<reference evidence="3 4" key="1">
    <citation type="journal article" date="2000" name="Nature">
        <title>Sequence and analysis of chromosome 1 of the plant Arabidopsis thaliana.</title>
        <authorList>
            <person name="Theologis A."/>
            <person name="Ecker J.R."/>
            <person name="Palm C.J."/>
            <person name="Federspiel N.A."/>
            <person name="Kaul S."/>
            <person name="White O."/>
            <person name="Alonso J."/>
            <person name="Altafi H."/>
            <person name="Araujo R."/>
            <person name="Bowman C.L."/>
            <person name="Brooks S.Y."/>
            <person name="Buehler E."/>
            <person name="Chan A."/>
            <person name="Chao Q."/>
            <person name="Chen H."/>
            <person name="Cheuk R.F."/>
            <person name="Chin C.W."/>
            <person name="Chung M.K."/>
            <person name="Conn L."/>
            <person name="Conway A.B."/>
            <person name="Conway A.R."/>
            <person name="Creasy T.H."/>
            <person name="Dewar K."/>
            <person name="Dunn P."/>
            <person name="Etgu P."/>
            <person name="Feldblyum T.V."/>
            <person name="Feng J."/>
            <person name="Fong B."/>
            <person name="Fujii C.Y."/>
            <person name="Gill J.E."/>
            <person name="Goldsmith A.D."/>
            <person name="Haas B."/>
            <person name="Hansen N.F."/>
            <person name="Hughes B."/>
            <person name="Huizar L."/>
            <person name="Hunter J.L."/>
            <person name="Jenkins J."/>
            <person name="Johnson-Hopson C."/>
            <person name="Khan S."/>
            <person name="Khaykin E."/>
            <person name="Kim C.J."/>
            <person name="Koo H.L."/>
            <person name="Kremenetskaia I."/>
            <person name="Kurtz D.B."/>
            <person name="Kwan A."/>
            <person name="Lam B."/>
            <person name="Langin-Hooper S."/>
            <person name="Lee A."/>
            <person name="Lee J.M."/>
            <person name="Lenz C.A."/>
            <person name="Li J.H."/>
            <person name="Li Y."/>
            <person name="Lin X."/>
            <person name="Liu S.X."/>
            <person name="Liu Z.A."/>
            <person name="Luros J.S."/>
            <person name="Maiti R."/>
            <person name="Marziali A."/>
            <person name="Militscher J."/>
            <person name="Miranda M."/>
            <person name="Nguyen M."/>
            <person name="Nierman W.C."/>
            <person name="Osborne B.I."/>
            <person name="Pai G."/>
            <person name="Peterson J."/>
            <person name="Pham P.K."/>
            <person name="Rizzo M."/>
            <person name="Rooney T."/>
            <person name="Rowley D."/>
            <person name="Sakano H."/>
            <person name="Salzberg S.L."/>
            <person name="Schwartz J.R."/>
            <person name="Shinn P."/>
            <person name="Southwick A.M."/>
            <person name="Sun H."/>
            <person name="Tallon L.J."/>
            <person name="Tambunga G."/>
            <person name="Toriumi M.J."/>
            <person name="Town C.D."/>
            <person name="Utterback T."/>
            <person name="Van Aken S."/>
            <person name="Vaysberg M."/>
            <person name="Vysotskaia V.S."/>
            <person name="Walker M."/>
            <person name="Wu D."/>
            <person name="Yu G."/>
            <person name="Fraser C.M."/>
            <person name="Venter J.C."/>
            <person name="Davis R.W."/>
        </authorList>
    </citation>
    <scope>NUCLEOTIDE SEQUENCE [LARGE SCALE GENOMIC DNA]</scope>
    <source>
        <strain evidence="4">cv. Columbia</strain>
    </source>
</reference>
<dbReference type="PANTHER" id="PTHR31087:SF81">
    <property type="entry name" value="LURP-ONE-LIKE PROTEIN-RELATED"/>
    <property type="match status" value="1"/>
</dbReference>
<evidence type="ECO:0000313" key="4">
    <source>
        <dbReference type="Proteomes" id="UP000006548"/>
    </source>
</evidence>
<dbReference type="Gene3D" id="2.40.160.200">
    <property type="entry name" value="LURP1-related"/>
    <property type="match status" value="1"/>
</dbReference>